<evidence type="ECO:0000256" key="7">
    <source>
        <dbReference type="ARBA" id="ARBA00023242"/>
    </source>
</evidence>
<feature type="compositionally biased region" description="Polar residues" evidence="9">
    <location>
        <begin position="23"/>
        <end position="34"/>
    </location>
</feature>
<evidence type="ECO:0000313" key="12">
    <source>
        <dbReference type="Proteomes" id="UP000308199"/>
    </source>
</evidence>
<keyword evidence="12" id="KW-1185">Reference proteome</keyword>
<dbReference type="PRINTS" id="PR00320">
    <property type="entry name" value="GPROTEINBRPT"/>
</dbReference>
<evidence type="ECO:0000256" key="1">
    <source>
        <dbReference type="ARBA" id="ARBA00004123"/>
    </source>
</evidence>
<feature type="region of interest" description="Disordered" evidence="9">
    <location>
        <begin position="1007"/>
        <end position="1033"/>
    </location>
</feature>
<dbReference type="PANTHER" id="PTHR19879:SF1">
    <property type="entry name" value="CANNONBALL-RELATED"/>
    <property type="match status" value="1"/>
</dbReference>
<evidence type="ECO:0000256" key="3">
    <source>
        <dbReference type="ARBA" id="ARBA00022574"/>
    </source>
</evidence>
<sequence length="1033" mass="113753">MSATTPAPSNPPSDSASPSNPPMQESAQNVSKNVDQMVLDYLRQRGHTDAERALRDALGLPSPSADDDGKEESSGPDHPQATVSDAELRKHLVPFWQKKDKPGENALADAKVTMQSLLTGGVTTPSVAHLLETIGPGGADEILSLDPTDKHEGFRDLETWVEGSLDMYRPEFRPILFPIFCHFYLDLIQFGFRDAGLEFFKTFSPSLALSHSKTLHRLSTLLLPSHVQQDDLAQRFRNEKYALRMSRSGFNLLVGWLTEGMGGEGSGVGEGFSGEKGKRGRAAVMRVVNNHLRFDVTSSNTASVPYYAWEETTGLLSSLIPQNRVGNDKRTLADPAAFNTSKGDLKLGPLPLDDALNSEAERTLRDQVASGVERELSTQNLQNIRGNELVGLISPQTSDLLPLPPSFKTIDVKREVERVRDARKRIKLEPSVLALEKDSSSPQVTAARARALPSICAYTLHNIGDGAPCSTFSQDSSLMAVGFSESYIRLWNLKGEKLKGMRSDFDTNTIRDPSSLRKARERDAKTTRKLIGHSGPVYSLSFDPLSGSAAPPQYLLSSSADCTVRLWSMETMNNIVAYRGHQNPVWDVQWSPLGIYFATGSRDKTARLWSTDRVSALRIYAGHLSDVDCIKFHPNSLYLATGSSDWTCRLWDVQKGVAMRVFIGHQGPISALAMSPDGRYFASAGEDLAINLWDLGSGRRIKKMMGHTSSIYSMSFSSESSLLVTGGADWTVRCWDVKGSGGPVSRSRLQENGIVNGVNGSAGGKVHGEEDGSETSDLLATFSTKRTPIINVQFTPRNLCLVSGPYLSPDQRFQLLSNSTLSFKSFQFAMFGDMEIDLSIGTPTESVQNPGPSVPPPVAFTEGLYQPAPQIPDFQSPPHKDPIRELCVKVHVRRSGKDSWSYLGRAFVTQEFIGHTSRVVVRSATSGKIMVSFSETSDLQAEKRGNFVVISCVEGASVVSWSLNTMNGAETLKLLASIELACYRCRQALADPKTHSKMRRRIERVIKEDRRRRHRRRRDEDSMVEAFGKQQLA</sequence>
<name>A0A4S4LB18_9AGAM</name>
<dbReference type="CDD" id="cd08044">
    <property type="entry name" value="TAF5_NTD2"/>
    <property type="match status" value="1"/>
</dbReference>
<evidence type="ECO:0000259" key="10">
    <source>
        <dbReference type="Pfam" id="PF04494"/>
    </source>
</evidence>
<keyword evidence="7" id="KW-0539">Nucleus</keyword>
<feature type="repeat" description="WD" evidence="8">
    <location>
        <begin position="620"/>
        <end position="661"/>
    </location>
</feature>
<feature type="repeat" description="WD" evidence="8">
    <location>
        <begin position="662"/>
        <end position="703"/>
    </location>
</feature>
<dbReference type="PANTHER" id="PTHR19879">
    <property type="entry name" value="TRANSCRIPTION INITIATION FACTOR TFIID"/>
    <property type="match status" value="1"/>
</dbReference>
<dbReference type="PROSITE" id="PS00678">
    <property type="entry name" value="WD_REPEATS_1"/>
    <property type="match status" value="1"/>
</dbReference>
<dbReference type="Gene3D" id="1.25.40.500">
    <property type="entry name" value="TFIID subunit TAF5, NTD2 domain"/>
    <property type="match status" value="1"/>
</dbReference>
<dbReference type="SUPFAM" id="SSF160897">
    <property type="entry name" value="Taf5 N-terminal domain-like"/>
    <property type="match status" value="1"/>
</dbReference>
<evidence type="ECO:0000256" key="4">
    <source>
        <dbReference type="ARBA" id="ARBA00022737"/>
    </source>
</evidence>
<feature type="repeat" description="WD" evidence="8">
    <location>
        <begin position="530"/>
        <end position="577"/>
    </location>
</feature>
<gene>
    <name evidence="11" type="ORF">EW145_g2501</name>
</gene>
<proteinExistence type="inferred from homology"/>
<dbReference type="PROSITE" id="PS50896">
    <property type="entry name" value="LISH"/>
    <property type="match status" value="1"/>
</dbReference>
<feature type="repeat" description="WD" evidence="8">
    <location>
        <begin position="578"/>
        <end position="619"/>
    </location>
</feature>
<keyword evidence="5" id="KW-0805">Transcription regulation</keyword>
<comment type="subcellular location">
    <subcellularLocation>
        <location evidence="1">Nucleus</location>
    </subcellularLocation>
</comment>
<feature type="domain" description="TFIID subunit TAF5 NTD2" evidence="10">
    <location>
        <begin position="146"/>
        <end position="259"/>
    </location>
</feature>
<evidence type="ECO:0000256" key="6">
    <source>
        <dbReference type="ARBA" id="ARBA00023163"/>
    </source>
</evidence>
<dbReference type="OrthoDB" id="10266330at2759"/>
<dbReference type="SUPFAM" id="SSF50978">
    <property type="entry name" value="WD40 repeat-like"/>
    <property type="match status" value="1"/>
</dbReference>
<comment type="similarity">
    <text evidence="2">Belongs to the WD repeat TAF5 family.</text>
</comment>
<dbReference type="InterPro" id="IPR015943">
    <property type="entry name" value="WD40/YVTN_repeat-like_dom_sf"/>
</dbReference>
<organism evidence="11 12">
    <name type="scientific">Phellinidium pouzarii</name>
    <dbReference type="NCBI Taxonomy" id="167371"/>
    <lineage>
        <taxon>Eukaryota</taxon>
        <taxon>Fungi</taxon>
        <taxon>Dikarya</taxon>
        <taxon>Basidiomycota</taxon>
        <taxon>Agaricomycotina</taxon>
        <taxon>Agaricomycetes</taxon>
        <taxon>Hymenochaetales</taxon>
        <taxon>Hymenochaetaceae</taxon>
        <taxon>Phellinidium</taxon>
    </lineage>
</organism>
<dbReference type="InterPro" id="IPR037264">
    <property type="entry name" value="TFIID_NTD2_sf"/>
</dbReference>
<accession>A0A4S4LB18</accession>
<dbReference type="InterPro" id="IPR001680">
    <property type="entry name" value="WD40_rpt"/>
</dbReference>
<evidence type="ECO:0000256" key="2">
    <source>
        <dbReference type="ARBA" id="ARBA00009435"/>
    </source>
</evidence>
<keyword evidence="6" id="KW-0804">Transcription</keyword>
<dbReference type="Gene3D" id="2.130.10.10">
    <property type="entry name" value="YVTN repeat-like/Quinoprotein amine dehydrogenase"/>
    <property type="match status" value="2"/>
</dbReference>
<evidence type="ECO:0000256" key="9">
    <source>
        <dbReference type="SAM" id="MobiDB-lite"/>
    </source>
</evidence>
<feature type="compositionally biased region" description="Basic and acidic residues" evidence="9">
    <location>
        <begin position="42"/>
        <end position="55"/>
    </location>
</feature>
<keyword evidence="4" id="KW-0677">Repeat</keyword>
<evidence type="ECO:0000256" key="8">
    <source>
        <dbReference type="PROSITE-ProRule" id="PRU00221"/>
    </source>
</evidence>
<dbReference type="SMART" id="SM00320">
    <property type="entry name" value="WD40"/>
    <property type="match status" value="6"/>
</dbReference>
<dbReference type="PROSITE" id="PS50294">
    <property type="entry name" value="WD_REPEATS_REGION"/>
    <property type="match status" value="5"/>
</dbReference>
<comment type="caution">
    <text evidence="11">The sequence shown here is derived from an EMBL/GenBank/DDBJ whole genome shotgun (WGS) entry which is preliminary data.</text>
</comment>
<dbReference type="InterPro" id="IPR007582">
    <property type="entry name" value="TFIID_NTD2"/>
</dbReference>
<dbReference type="PROSITE" id="PS50082">
    <property type="entry name" value="WD_REPEATS_2"/>
    <property type="match status" value="5"/>
</dbReference>
<reference evidence="11 12" key="1">
    <citation type="submission" date="2019-02" db="EMBL/GenBank/DDBJ databases">
        <title>Genome sequencing of the rare red list fungi Phellinidium pouzarii.</title>
        <authorList>
            <person name="Buettner E."/>
            <person name="Kellner H."/>
        </authorList>
    </citation>
    <scope>NUCLEOTIDE SEQUENCE [LARGE SCALE GENOMIC DNA]</scope>
    <source>
        <strain evidence="11 12">DSM 108285</strain>
    </source>
</reference>
<keyword evidence="3 8" id="KW-0853">WD repeat</keyword>
<dbReference type="AlphaFoldDB" id="A0A4S4LB18"/>
<dbReference type="Pfam" id="PF00400">
    <property type="entry name" value="WD40"/>
    <property type="match status" value="5"/>
</dbReference>
<dbReference type="InterPro" id="IPR006594">
    <property type="entry name" value="LisH"/>
</dbReference>
<dbReference type="InterPro" id="IPR036322">
    <property type="entry name" value="WD40_repeat_dom_sf"/>
</dbReference>
<feature type="repeat" description="WD" evidence="8">
    <location>
        <begin position="704"/>
        <end position="738"/>
    </location>
</feature>
<dbReference type="GO" id="GO:0005669">
    <property type="term" value="C:transcription factor TFIID complex"/>
    <property type="evidence" value="ECO:0007669"/>
    <property type="project" value="TreeGrafter"/>
</dbReference>
<protein>
    <recommendedName>
        <fullName evidence="10">TFIID subunit TAF5 NTD2 domain-containing protein</fullName>
    </recommendedName>
</protein>
<dbReference type="Pfam" id="PF04494">
    <property type="entry name" value="TFIID_NTD2"/>
    <property type="match status" value="1"/>
</dbReference>
<dbReference type="EMBL" id="SGPK01000089">
    <property type="protein sequence ID" value="THH08737.1"/>
    <property type="molecule type" value="Genomic_DNA"/>
</dbReference>
<evidence type="ECO:0000313" key="11">
    <source>
        <dbReference type="EMBL" id="THH08737.1"/>
    </source>
</evidence>
<feature type="region of interest" description="Disordered" evidence="9">
    <location>
        <begin position="1"/>
        <end position="86"/>
    </location>
</feature>
<evidence type="ECO:0000256" key="5">
    <source>
        <dbReference type="ARBA" id="ARBA00023015"/>
    </source>
</evidence>
<dbReference type="InterPro" id="IPR020472">
    <property type="entry name" value="WD40_PAC1"/>
</dbReference>
<dbReference type="CDD" id="cd00200">
    <property type="entry name" value="WD40"/>
    <property type="match status" value="1"/>
</dbReference>
<dbReference type="GO" id="GO:0016251">
    <property type="term" value="F:RNA polymerase II general transcription initiation factor activity"/>
    <property type="evidence" value="ECO:0007669"/>
    <property type="project" value="TreeGrafter"/>
</dbReference>
<dbReference type="Proteomes" id="UP000308199">
    <property type="component" value="Unassembled WGS sequence"/>
</dbReference>
<feature type="compositionally biased region" description="Low complexity" evidence="9">
    <location>
        <begin position="1"/>
        <end position="18"/>
    </location>
</feature>
<dbReference type="GO" id="GO:0006367">
    <property type="term" value="P:transcription initiation at RNA polymerase II promoter"/>
    <property type="evidence" value="ECO:0007669"/>
    <property type="project" value="TreeGrafter"/>
</dbReference>
<dbReference type="InterPro" id="IPR019775">
    <property type="entry name" value="WD40_repeat_CS"/>
</dbReference>